<keyword evidence="3" id="KW-1185">Reference proteome</keyword>
<evidence type="ECO:0000313" key="2">
    <source>
        <dbReference type="EMBL" id="KAK9111574.1"/>
    </source>
</evidence>
<comment type="caution">
    <text evidence="2">The sequence shown here is derived from an EMBL/GenBank/DDBJ whole genome shotgun (WGS) entry which is preliminary data.</text>
</comment>
<protein>
    <submittedName>
        <fullName evidence="2">Uncharacterized protein</fullName>
    </submittedName>
</protein>
<feature type="region of interest" description="Disordered" evidence="1">
    <location>
        <begin position="64"/>
        <end position="87"/>
    </location>
</feature>
<name>A0AAP0IA29_9MAGN</name>
<evidence type="ECO:0000313" key="3">
    <source>
        <dbReference type="Proteomes" id="UP001419268"/>
    </source>
</evidence>
<dbReference type="AlphaFoldDB" id="A0AAP0IA29"/>
<gene>
    <name evidence="2" type="ORF">Scep_019093</name>
</gene>
<organism evidence="2 3">
    <name type="scientific">Stephania cephalantha</name>
    <dbReference type="NCBI Taxonomy" id="152367"/>
    <lineage>
        <taxon>Eukaryota</taxon>
        <taxon>Viridiplantae</taxon>
        <taxon>Streptophyta</taxon>
        <taxon>Embryophyta</taxon>
        <taxon>Tracheophyta</taxon>
        <taxon>Spermatophyta</taxon>
        <taxon>Magnoliopsida</taxon>
        <taxon>Ranunculales</taxon>
        <taxon>Menispermaceae</taxon>
        <taxon>Menispermoideae</taxon>
        <taxon>Cissampelideae</taxon>
        <taxon>Stephania</taxon>
    </lineage>
</organism>
<evidence type="ECO:0000256" key="1">
    <source>
        <dbReference type="SAM" id="MobiDB-lite"/>
    </source>
</evidence>
<reference evidence="2 3" key="1">
    <citation type="submission" date="2024-01" db="EMBL/GenBank/DDBJ databases">
        <title>Genome assemblies of Stephania.</title>
        <authorList>
            <person name="Yang L."/>
        </authorList>
    </citation>
    <scope>NUCLEOTIDE SEQUENCE [LARGE SCALE GENOMIC DNA]</scope>
    <source>
        <strain evidence="2">JXDWG</strain>
        <tissue evidence="2">Leaf</tissue>
    </source>
</reference>
<accession>A0AAP0IA29</accession>
<dbReference type="EMBL" id="JBBNAG010000008">
    <property type="protein sequence ID" value="KAK9111574.1"/>
    <property type="molecule type" value="Genomic_DNA"/>
</dbReference>
<dbReference type="Proteomes" id="UP001419268">
    <property type="component" value="Unassembled WGS sequence"/>
</dbReference>
<feature type="compositionally biased region" description="Acidic residues" evidence="1">
    <location>
        <begin position="74"/>
        <end position="87"/>
    </location>
</feature>
<sequence length="87" mass="9445">MEEGEGVCVVGWQNVPGPICPVLSISVLNGFGQYFCEKHTDARKKEFDDINAEMLKLKIDLNPTTTSGQASNDVEVEDVGGEDELVS</sequence>
<proteinExistence type="predicted"/>